<dbReference type="Proteomes" id="UP001482620">
    <property type="component" value="Unassembled WGS sequence"/>
</dbReference>
<proteinExistence type="predicted"/>
<keyword evidence="2" id="KW-1185">Reference proteome</keyword>
<gene>
    <name evidence="1" type="ORF">ILYODFUR_021478</name>
</gene>
<protein>
    <submittedName>
        <fullName evidence="1">Uncharacterized protein</fullName>
    </submittedName>
</protein>
<accession>A0ABV0T0D1</accession>
<name>A0ABV0T0D1_9TELE</name>
<organism evidence="1 2">
    <name type="scientific">Ilyodon furcidens</name>
    <name type="common">goldbreast splitfin</name>
    <dbReference type="NCBI Taxonomy" id="33524"/>
    <lineage>
        <taxon>Eukaryota</taxon>
        <taxon>Metazoa</taxon>
        <taxon>Chordata</taxon>
        <taxon>Craniata</taxon>
        <taxon>Vertebrata</taxon>
        <taxon>Euteleostomi</taxon>
        <taxon>Actinopterygii</taxon>
        <taxon>Neopterygii</taxon>
        <taxon>Teleostei</taxon>
        <taxon>Neoteleostei</taxon>
        <taxon>Acanthomorphata</taxon>
        <taxon>Ovalentaria</taxon>
        <taxon>Atherinomorphae</taxon>
        <taxon>Cyprinodontiformes</taxon>
        <taxon>Goodeidae</taxon>
        <taxon>Ilyodon</taxon>
    </lineage>
</organism>
<dbReference type="EMBL" id="JAHRIQ010013879">
    <property type="protein sequence ID" value="MEQ2225830.1"/>
    <property type="molecule type" value="Genomic_DNA"/>
</dbReference>
<evidence type="ECO:0000313" key="1">
    <source>
        <dbReference type="EMBL" id="MEQ2225830.1"/>
    </source>
</evidence>
<evidence type="ECO:0000313" key="2">
    <source>
        <dbReference type="Proteomes" id="UP001482620"/>
    </source>
</evidence>
<sequence>MIPKVDRCRQSLMSMNSCIKRCIIVERWQIWLSWRMEEVGGSVLFRDLTDLLAHDDAGLISRLDFPGQLFYQINGRRWCQFQFSLRYNLFNRRFSEGAD</sequence>
<comment type="caution">
    <text evidence="1">The sequence shown here is derived from an EMBL/GenBank/DDBJ whole genome shotgun (WGS) entry which is preliminary data.</text>
</comment>
<reference evidence="1 2" key="1">
    <citation type="submission" date="2021-06" db="EMBL/GenBank/DDBJ databases">
        <authorList>
            <person name="Palmer J.M."/>
        </authorList>
    </citation>
    <scope>NUCLEOTIDE SEQUENCE [LARGE SCALE GENOMIC DNA]</scope>
    <source>
        <strain evidence="2">if_2019</strain>
        <tissue evidence="1">Muscle</tissue>
    </source>
</reference>